<feature type="transmembrane region" description="Helical" evidence="1">
    <location>
        <begin position="259"/>
        <end position="288"/>
    </location>
</feature>
<proteinExistence type="predicted"/>
<gene>
    <name evidence="2" type="ORF">EVOR1521_LOCUS22819</name>
</gene>
<dbReference type="AlphaFoldDB" id="A0AA36J533"/>
<accession>A0AA36J533</accession>
<keyword evidence="1" id="KW-1133">Transmembrane helix</keyword>
<keyword evidence="3" id="KW-1185">Reference proteome</keyword>
<sequence length="554" mass="61092">MTGLTIIDNFLDEDLRHELLEKLQLQGLSEFEEGNLLGTVNHGTGRKAAVPVPADVVRRMQKVVGSRGRVHGNTVELPALMSRGNVQSHRDAWNGRQRDFVQGLTVLVWLQGGGQLLLQGDEQQHVVDALPGRLVAFDNNRFSHGFRGDGGSRAMLGPMAWHRGGSFRAVMQVSHEEFTWKAILFCFCVLACSSVASVVIAIPIFILRLAVSTVRSAIVAPIAAALCSLCWTSVAIICSPRLFMAACHDLRGDECCQGFLMLLWLPFRPLAVLVAALLFLLVFIPLWIVSSTVSYSEISLLNLLVGGVVDLDESTGVLGVLLVLSKDWWHYNCLSEPENAAQVEPEVIGVPQEWSDVVTPVQDTTTATNFRLTRCYVEGHVSMKDVWEICLRRTRDHGVELHSAGYITSDDLDGLEPFLFIGLPAVAVLRLILRSEKKEGLFFSDQMQVTHHNRPHNAFADNIWHSAMKTKRLAAQASPILDSEMDFLIYSALQRPETEPPSEGISSLRRSELKKVVSAAIGLAINASRSASFKESIGSVLQDVLLQSRGEMPR</sequence>
<dbReference type="Proteomes" id="UP001178507">
    <property type="component" value="Unassembled WGS sequence"/>
</dbReference>
<organism evidence="2 3">
    <name type="scientific">Effrenium voratum</name>
    <dbReference type="NCBI Taxonomy" id="2562239"/>
    <lineage>
        <taxon>Eukaryota</taxon>
        <taxon>Sar</taxon>
        <taxon>Alveolata</taxon>
        <taxon>Dinophyceae</taxon>
        <taxon>Suessiales</taxon>
        <taxon>Symbiodiniaceae</taxon>
        <taxon>Effrenium</taxon>
    </lineage>
</organism>
<feature type="transmembrane region" description="Helical" evidence="1">
    <location>
        <begin position="218"/>
        <end position="238"/>
    </location>
</feature>
<reference evidence="2" key="1">
    <citation type="submission" date="2023-08" db="EMBL/GenBank/DDBJ databases">
        <authorList>
            <person name="Chen Y."/>
            <person name="Shah S."/>
            <person name="Dougan E. K."/>
            <person name="Thang M."/>
            <person name="Chan C."/>
        </authorList>
    </citation>
    <scope>NUCLEOTIDE SEQUENCE</scope>
</reference>
<comment type="caution">
    <text evidence="2">The sequence shown here is derived from an EMBL/GenBank/DDBJ whole genome shotgun (WGS) entry which is preliminary data.</text>
</comment>
<evidence type="ECO:0000256" key="1">
    <source>
        <dbReference type="SAM" id="Phobius"/>
    </source>
</evidence>
<keyword evidence="1" id="KW-0812">Transmembrane</keyword>
<keyword evidence="1" id="KW-0472">Membrane</keyword>
<dbReference type="EMBL" id="CAUJNA010003328">
    <property type="protein sequence ID" value="CAJ1399254.1"/>
    <property type="molecule type" value="Genomic_DNA"/>
</dbReference>
<name>A0AA36J533_9DINO</name>
<evidence type="ECO:0000313" key="3">
    <source>
        <dbReference type="Proteomes" id="UP001178507"/>
    </source>
</evidence>
<evidence type="ECO:0000313" key="2">
    <source>
        <dbReference type="EMBL" id="CAJ1399254.1"/>
    </source>
</evidence>
<protein>
    <submittedName>
        <fullName evidence="2">Uncharacterized protein</fullName>
    </submittedName>
</protein>
<feature type="transmembrane region" description="Helical" evidence="1">
    <location>
        <begin position="182"/>
        <end position="206"/>
    </location>
</feature>